<dbReference type="Proteomes" id="UP000287853">
    <property type="component" value="Unassembled WGS sequence"/>
</dbReference>
<sequence length="74" mass="8122">MNISSFKPILYFTLVNFETVELPAAKSVTLDSVTVGIPSISSTLVASTMRYSLPFLSRYTPLTGRKVFLSICTV</sequence>
<proteinExistence type="predicted"/>
<comment type="caution">
    <text evidence="1">The sequence shown here is derived from an EMBL/GenBank/DDBJ whole genome shotgun (WGS) entry which is preliminary data.</text>
</comment>
<evidence type="ECO:0000313" key="1">
    <source>
        <dbReference type="EMBL" id="RWX47553.1"/>
    </source>
</evidence>
<gene>
    <name evidence="1" type="ORF">H206_06299</name>
</gene>
<protein>
    <submittedName>
        <fullName evidence="1">Uncharacterized protein</fullName>
    </submittedName>
</protein>
<reference evidence="1 2" key="1">
    <citation type="submission" date="2017-01" db="EMBL/GenBank/DDBJ databases">
        <title>The cable genome- insights into the physiology and evolution of filamentous bacteria capable of sulfide oxidation via long distance electron transfer.</title>
        <authorList>
            <person name="Schreiber L."/>
            <person name="Bjerg J.T."/>
            <person name="Boggild A."/>
            <person name="Van De Vossenberg J."/>
            <person name="Meysman F."/>
            <person name="Nielsen L.P."/>
            <person name="Schramm A."/>
            <person name="Kjeldsen K.U."/>
        </authorList>
    </citation>
    <scope>NUCLEOTIDE SEQUENCE [LARGE SCALE GENOMIC DNA]</scope>
    <source>
        <strain evidence="1">MCF</strain>
    </source>
</reference>
<dbReference type="EMBL" id="MTKO01000032">
    <property type="protein sequence ID" value="RWX47553.1"/>
    <property type="molecule type" value="Genomic_DNA"/>
</dbReference>
<dbReference type="AlphaFoldDB" id="A0A3S4TCC3"/>
<accession>A0A3S4TCC3</accession>
<keyword evidence="2" id="KW-1185">Reference proteome</keyword>
<organism evidence="1 2">
    <name type="scientific">Candidatus Electrothrix aarhusensis</name>
    <dbReference type="NCBI Taxonomy" id="1859131"/>
    <lineage>
        <taxon>Bacteria</taxon>
        <taxon>Pseudomonadati</taxon>
        <taxon>Thermodesulfobacteriota</taxon>
        <taxon>Desulfobulbia</taxon>
        <taxon>Desulfobulbales</taxon>
        <taxon>Desulfobulbaceae</taxon>
        <taxon>Candidatus Electrothrix</taxon>
    </lineage>
</organism>
<evidence type="ECO:0000313" key="2">
    <source>
        <dbReference type="Proteomes" id="UP000287853"/>
    </source>
</evidence>
<name>A0A3S4TCC3_9BACT</name>